<dbReference type="PANTHER" id="PTHR43547">
    <property type="entry name" value="TWO-COMPONENT HISTIDINE KINASE"/>
    <property type="match status" value="1"/>
</dbReference>
<feature type="transmembrane region" description="Helical" evidence="6">
    <location>
        <begin position="814"/>
        <end position="836"/>
    </location>
</feature>
<sequence length="1245" mass="139413">MSCRWGKAAGNCFGLRSDTEQPNKRLQIVGLVTTLLLSSLLHAHETPVLEQLTLKDGLSQSTVFSIAQDHTGFMWFGGRNGLNRYDGYHFRPYFSKDGLPSNFIWSLLRDGETLWLGTQGAGLIQRQPGGKLVSHSQSAAYAFTSPLAPAEPDEVRRDADPLPKVVVDIQHSLKGGLWLATQDAGLQYYDKRTETFTSHSPEPDTSARSVLEDSVGNVWLGTEQQGVSRFDVKAETWTTFRNDPDNPDSLSHNGVWDVLEDSNYRIWVATFGGGLNRLDIRTGKFTHYRFDPDDPQSLSNDFVWKLLEDRKGRIWVGTNGGLNLLDPVNGTFQRFLPGQEIKSIFEDRSGILWVGTYYGGVFKLDDKRSKFQVIDNQPGNPNTIASDTVNGVYEEEDGTLWVVGDGGGLNRIDPDDGAVTRYQYNPKDDRSISNNHPMNIMRLNDGDFLLGTYSGGMNRFNPDSGAFTRFLPDPLQPDSISDDTVFDILQDQQGRVWVATWRGGLNQYHPRSGTFTPYRHEPDKPDSLGDDYVQTLLEDSQGRLWLGTATAGLNLFLPEEKRFVQYEHSSADPASISHNHVYSMLERSDGKIWVGTESGGLNLFDPDEGSFTHFIDSRGYLQSAILGILEADDGLLWISTRDGLLSYNPENNFAHRYDEGDGVQSTEFIAGSQLKGRNGVFYFGGVNGLNFFQPETVEHNSFVPPVVITGLEVMQAHSHRDIDLEARSSVVLGYADQPFTIQFAALNYTRTNLNRYRYKLEGVDRSWLADSASNQAVYHRVSPGTYTFHVRGSNNDGVWNATPATLTIEVLPPWWLSTWAYAVYFSLAGMLLLVYWRWQQRTLNAERERDVAQRSELAKQEFFAKMSHELRTPLSGLLGMGELLERTHLDSTQKHYVESQLRAGNTLLNIVNDILELSKIDAHKLELTQAPFNLKHLIEDLVELFSVEVERRKIHIHINYPVGAVELFLGDPMRLRQVLSNLIGNAVKFTDEGAIWIDVMVTTQQPLSAKLVIQIKDSGVGIEEHKLNAVFDQFYQVSEPAQNAYQGTGLGLSIARQLVELMGGALDIVSQYGVGTTVSLKLSLPVVTDGSAEPEKTVAPEDFYCRARILIVEDNEINAQALMYLLESFGCEVKVVTDGLQALSYLELHDVDLVFMDCHLPRMDGITAAKRLRQDVRWKELPIVALTASISLKDKAGCRNVGINAYLLKPLLTEKAIQVLMKYCHHRCTKAVGAKADRRWGRSPG</sequence>
<evidence type="ECO:0000256" key="5">
    <source>
        <dbReference type="PROSITE-ProRule" id="PRU00169"/>
    </source>
</evidence>
<reference evidence="9" key="1">
    <citation type="submission" date="2020-03" db="EMBL/GenBank/DDBJ databases">
        <authorList>
            <person name="Guo F."/>
        </authorList>
    </citation>
    <scope>NUCLEOTIDE SEQUENCE</scope>
    <source>
        <strain evidence="9">JCM 30134</strain>
    </source>
</reference>
<dbReference type="Gene3D" id="2.60.40.10">
    <property type="entry name" value="Immunoglobulins"/>
    <property type="match status" value="1"/>
</dbReference>
<gene>
    <name evidence="9" type="ORF">G8770_06330</name>
</gene>
<dbReference type="SMART" id="SM00387">
    <property type="entry name" value="HATPase_c"/>
    <property type="match status" value="1"/>
</dbReference>
<keyword evidence="3 5" id="KW-0597">Phosphoprotein</keyword>
<keyword evidence="6" id="KW-1133">Transmembrane helix</keyword>
<dbReference type="SUPFAM" id="SSF47384">
    <property type="entry name" value="Homodimeric domain of signal transducing histidine kinase"/>
    <property type="match status" value="1"/>
</dbReference>
<dbReference type="FunFam" id="3.30.565.10:FF:000010">
    <property type="entry name" value="Sensor histidine kinase RcsC"/>
    <property type="match status" value="1"/>
</dbReference>
<dbReference type="InterPro" id="IPR015943">
    <property type="entry name" value="WD40/YVTN_repeat-like_dom_sf"/>
</dbReference>
<comment type="catalytic activity">
    <reaction evidence="1">
        <text>ATP + protein L-histidine = ADP + protein N-phospho-L-histidine.</text>
        <dbReference type="EC" id="2.7.13.3"/>
    </reaction>
</comment>
<accession>A0A9E5JR19</accession>
<dbReference type="Pfam" id="PF07495">
    <property type="entry name" value="Y_Y_Y"/>
    <property type="match status" value="1"/>
</dbReference>
<dbReference type="CDD" id="cd16922">
    <property type="entry name" value="HATPase_EvgS-ArcB-TorS-like"/>
    <property type="match status" value="1"/>
</dbReference>
<dbReference type="SMART" id="SM00448">
    <property type="entry name" value="REC"/>
    <property type="match status" value="1"/>
</dbReference>
<dbReference type="Pfam" id="PF02518">
    <property type="entry name" value="HATPase_c"/>
    <property type="match status" value="1"/>
</dbReference>
<keyword evidence="10" id="KW-1185">Reference proteome</keyword>
<feature type="domain" description="Histidine kinase" evidence="7">
    <location>
        <begin position="865"/>
        <end position="1086"/>
    </location>
</feature>
<dbReference type="EC" id="2.7.13.3" evidence="2"/>
<dbReference type="InterPro" id="IPR011110">
    <property type="entry name" value="Reg_prop"/>
</dbReference>
<evidence type="ECO:0000313" key="9">
    <source>
        <dbReference type="EMBL" id="NHO65157.1"/>
    </source>
</evidence>
<dbReference type="InterPro" id="IPR011123">
    <property type="entry name" value="Y_Y_Y"/>
</dbReference>
<evidence type="ECO:0000256" key="3">
    <source>
        <dbReference type="ARBA" id="ARBA00022553"/>
    </source>
</evidence>
<dbReference type="RefSeq" id="WP_167183409.1">
    <property type="nucleotide sequence ID" value="NZ_JAAONZ010000003.1"/>
</dbReference>
<evidence type="ECO:0000256" key="6">
    <source>
        <dbReference type="SAM" id="Phobius"/>
    </source>
</evidence>
<dbReference type="Pfam" id="PF00072">
    <property type="entry name" value="Response_reg"/>
    <property type="match status" value="1"/>
</dbReference>
<dbReference type="CDD" id="cd17546">
    <property type="entry name" value="REC_hyHK_CKI1_RcsC-like"/>
    <property type="match status" value="1"/>
</dbReference>
<evidence type="ECO:0000313" key="10">
    <source>
        <dbReference type="Proteomes" id="UP000787472"/>
    </source>
</evidence>
<dbReference type="PROSITE" id="PS50109">
    <property type="entry name" value="HIS_KIN"/>
    <property type="match status" value="1"/>
</dbReference>
<dbReference type="CDD" id="cd00082">
    <property type="entry name" value="HisKA"/>
    <property type="match status" value="1"/>
</dbReference>
<dbReference type="PROSITE" id="PS50110">
    <property type="entry name" value="RESPONSE_REGULATORY"/>
    <property type="match status" value="1"/>
</dbReference>
<evidence type="ECO:0000256" key="4">
    <source>
        <dbReference type="ARBA" id="ARBA00023012"/>
    </source>
</evidence>
<dbReference type="Gene3D" id="3.30.565.10">
    <property type="entry name" value="Histidine kinase-like ATPase, C-terminal domain"/>
    <property type="match status" value="1"/>
</dbReference>
<dbReference type="InterPro" id="IPR004358">
    <property type="entry name" value="Sig_transdc_His_kin-like_C"/>
</dbReference>
<dbReference type="InterPro" id="IPR003594">
    <property type="entry name" value="HATPase_dom"/>
</dbReference>
<dbReference type="InterPro" id="IPR036097">
    <property type="entry name" value="HisK_dim/P_sf"/>
</dbReference>
<dbReference type="PANTHER" id="PTHR43547:SF2">
    <property type="entry name" value="HYBRID SIGNAL TRANSDUCTION HISTIDINE KINASE C"/>
    <property type="match status" value="1"/>
</dbReference>
<dbReference type="SUPFAM" id="SSF63829">
    <property type="entry name" value="Calcium-dependent phosphotriesterase"/>
    <property type="match status" value="3"/>
</dbReference>
<dbReference type="InterPro" id="IPR013783">
    <property type="entry name" value="Ig-like_fold"/>
</dbReference>
<dbReference type="Gene3D" id="1.10.287.130">
    <property type="match status" value="1"/>
</dbReference>
<dbReference type="Pfam" id="PF00512">
    <property type="entry name" value="HisKA"/>
    <property type="match status" value="1"/>
</dbReference>
<evidence type="ECO:0000256" key="1">
    <source>
        <dbReference type="ARBA" id="ARBA00000085"/>
    </source>
</evidence>
<dbReference type="Proteomes" id="UP000787472">
    <property type="component" value="Unassembled WGS sequence"/>
</dbReference>
<dbReference type="GO" id="GO:0000155">
    <property type="term" value="F:phosphorelay sensor kinase activity"/>
    <property type="evidence" value="ECO:0007669"/>
    <property type="project" value="InterPro"/>
</dbReference>
<dbReference type="Gene3D" id="2.130.10.10">
    <property type="entry name" value="YVTN repeat-like/Quinoprotein amine dehydrogenase"/>
    <property type="match status" value="4"/>
</dbReference>
<dbReference type="SUPFAM" id="SSF52172">
    <property type="entry name" value="CheY-like"/>
    <property type="match status" value="1"/>
</dbReference>
<feature type="modified residue" description="4-aspartylphosphate" evidence="5">
    <location>
        <position position="1157"/>
    </location>
</feature>
<dbReference type="AlphaFoldDB" id="A0A9E5JR19"/>
<evidence type="ECO:0000256" key="2">
    <source>
        <dbReference type="ARBA" id="ARBA00012438"/>
    </source>
</evidence>
<dbReference type="InterPro" id="IPR005467">
    <property type="entry name" value="His_kinase_dom"/>
</dbReference>
<dbReference type="InterPro" id="IPR001789">
    <property type="entry name" value="Sig_transdc_resp-reg_receiver"/>
</dbReference>
<dbReference type="InterPro" id="IPR036890">
    <property type="entry name" value="HATPase_C_sf"/>
</dbReference>
<keyword evidence="6" id="KW-0812">Transmembrane</keyword>
<dbReference type="SMART" id="SM00388">
    <property type="entry name" value="HisKA"/>
    <property type="match status" value="1"/>
</dbReference>
<keyword evidence="6" id="KW-0472">Membrane</keyword>
<dbReference type="EMBL" id="JAAONZ010000003">
    <property type="protein sequence ID" value="NHO65157.1"/>
    <property type="molecule type" value="Genomic_DNA"/>
</dbReference>
<keyword evidence="4" id="KW-0902">Two-component regulatory system</keyword>
<name>A0A9E5JR19_9GAMM</name>
<dbReference type="SUPFAM" id="SSF55874">
    <property type="entry name" value="ATPase domain of HSP90 chaperone/DNA topoisomerase II/histidine kinase"/>
    <property type="match status" value="1"/>
</dbReference>
<evidence type="ECO:0000259" key="8">
    <source>
        <dbReference type="PROSITE" id="PS50110"/>
    </source>
</evidence>
<dbReference type="PRINTS" id="PR00344">
    <property type="entry name" value="BCTRLSENSOR"/>
</dbReference>
<dbReference type="Pfam" id="PF07494">
    <property type="entry name" value="Reg_prop"/>
    <property type="match status" value="8"/>
</dbReference>
<protein>
    <recommendedName>
        <fullName evidence="2">histidine kinase</fullName>
        <ecNumber evidence="2">2.7.13.3</ecNumber>
    </recommendedName>
</protein>
<proteinExistence type="predicted"/>
<organism evidence="9 10">
    <name type="scientific">Pseudomaricurvus hydrocarbonicus</name>
    <dbReference type="NCBI Taxonomy" id="1470433"/>
    <lineage>
        <taxon>Bacteria</taxon>
        <taxon>Pseudomonadati</taxon>
        <taxon>Pseudomonadota</taxon>
        <taxon>Gammaproteobacteria</taxon>
        <taxon>Cellvibrionales</taxon>
        <taxon>Cellvibrionaceae</taxon>
        <taxon>Pseudomaricurvus</taxon>
    </lineage>
</organism>
<comment type="caution">
    <text evidence="9">The sequence shown here is derived from an EMBL/GenBank/DDBJ whole genome shotgun (WGS) entry which is preliminary data.</text>
</comment>
<dbReference type="InterPro" id="IPR011006">
    <property type="entry name" value="CheY-like_superfamily"/>
</dbReference>
<feature type="domain" description="Response regulatory" evidence="8">
    <location>
        <begin position="1108"/>
        <end position="1224"/>
    </location>
</feature>
<dbReference type="Gene3D" id="3.40.50.2300">
    <property type="match status" value="1"/>
</dbReference>
<dbReference type="InterPro" id="IPR003661">
    <property type="entry name" value="HisK_dim/P_dom"/>
</dbReference>
<evidence type="ECO:0000259" key="7">
    <source>
        <dbReference type="PROSITE" id="PS50109"/>
    </source>
</evidence>